<sequence>MRKRYIASAVGAVGAGIAGYVLKNEETRTKLKGKVDTVKDKLLDNQQDSTLEEAGKPDQLESEVPAQEENSKMVSEGSQFGVQYYNEAKEEKKDLK</sequence>
<organism evidence="3 4">
    <name type="scientific">Virgibacillus siamensis</name>
    <dbReference type="NCBI Taxonomy" id="480071"/>
    <lineage>
        <taxon>Bacteria</taxon>
        <taxon>Bacillati</taxon>
        <taxon>Bacillota</taxon>
        <taxon>Bacilli</taxon>
        <taxon>Bacillales</taxon>
        <taxon>Bacillaceae</taxon>
        <taxon>Virgibacillus</taxon>
    </lineage>
</organism>
<dbReference type="Proteomes" id="UP001500866">
    <property type="component" value="Unassembled WGS sequence"/>
</dbReference>
<feature type="transmembrane region" description="Helical" evidence="2">
    <location>
        <begin position="6"/>
        <end position="22"/>
    </location>
</feature>
<keyword evidence="2" id="KW-0812">Transmembrane</keyword>
<keyword evidence="2" id="KW-0472">Membrane</keyword>
<feature type="compositionally biased region" description="Basic and acidic residues" evidence="1">
    <location>
        <begin position="87"/>
        <end position="96"/>
    </location>
</feature>
<evidence type="ECO:0000313" key="3">
    <source>
        <dbReference type="EMBL" id="GAA0613366.1"/>
    </source>
</evidence>
<keyword evidence="4" id="KW-1185">Reference proteome</keyword>
<evidence type="ECO:0000313" key="4">
    <source>
        <dbReference type="Proteomes" id="UP001500866"/>
    </source>
</evidence>
<proteinExistence type="predicted"/>
<dbReference type="EMBL" id="BAAADS010000025">
    <property type="protein sequence ID" value="GAA0613366.1"/>
    <property type="molecule type" value="Genomic_DNA"/>
</dbReference>
<evidence type="ECO:0000256" key="1">
    <source>
        <dbReference type="SAM" id="MobiDB-lite"/>
    </source>
</evidence>
<comment type="caution">
    <text evidence="3">The sequence shown here is derived from an EMBL/GenBank/DDBJ whole genome shotgun (WGS) entry which is preliminary data.</text>
</comment>
<keyword evidence="2" id="KW-1133">Transmembrane helix</keyword>
<reference evidence="3 4" key="1">
    <citation type="journal article" date="2019" name="Int. J. Syst. Evol. Microbiol.">
        <title>The Global Catalogue of Microorganisms (GCM) 10K type strain sequencing project: providing services to taxonomists for standard genome sequencing and annotation.</title>
        <authorList>
            <consortium name="The Broad Institute Genomics Platform"/>
            <consortium name="The Broad Institute Genome Sequencing Center for Infectious Disease"/>
            <person name="Wu L."/>
            <person name="Ma J."/>
        </authorList>
    </citation>
    <scope>NUCLEOTIDE SEQUENCE [LARGE SCALE GENOMIC DNA]</scope>
    <source>
        <strain evidence="3 4">JCM 15395</strain>
    </source>
</reference>
<gene>
    <name evidence="3" type="ORF">GCM10009001_33260</name>
</gene>
<evidence type="ECO:0000256" key="2">
    <source>
        <dbReference type="SAM" id="Phobius"/>
    </source>
</evidence>
<accession>A0ABN1GKH2</accession>
<dbReference type="RefSeq" id="WP_343815684.1">
    <property type="nucleotide sequence ID" value="NZ_BAAADS010000025.1"/>
</dbReference>
<feature type="region of interest" description="Disordered" evidence="1">
    <location>
        <begin position="43"/>
        <end position="96"/>
    </location>
</feature>
<feature type="compositionally biased region" description="Polar residues" evidence="1">
    <location>
        <begin position="72"/>
        <end position="81"/>
    </location>
</feature>
<name>A0ABN1GKH2_9BACI</name>
<protein>
    <recommendedName>
        <fullName evidence="5">YtxH domain-containing protein</fullName>
    </recommendedName>
</protein>
<evidence type="ECO:0008006" key="5">
    <source>
        <dbReference type="Google" id="ProtNLM"/>
    </source>
</evidence>